<organism evidence="1">
    <name type="scientific">Rhizophora mucronata</name>
    <name type="common">Asiatic mangrove</name>
    <dbReference type="NCBI Taxonomy" id="61149"/>
    <lineage>
        <taxon>Eukaryota</taxon>
        <taxon>Viridiplantae</taxon>
        <taxon>Streptophyta</taxon>
        <taxon>Embryophyta</taxon>
        <taxon>Tracheophyta</taxon>
        <taxon>Spermatophyta</taxon>
        <taxon>Magnoliopsida</taxon>
        <taxon>eudicotyledons</taxon>
        <taxon>Gunneridae</taxon>
        <taxon>Pentapetalae</taxon>
        <taxon>rosids</taxon>
        <taxon>fabids</taxon>
        <taxon>Malpighiales</taxon>
        <taxon>Rhizophoraceae</taxon>
        <taxon>Rhizophora</taxon>
    </lineage>
</organism>
<accession>A0A2P2N156</accession>
<dbReference type="EMBL" id="GGEC01055729">
    <property type="protein sequence ID" value="MBX36213.1"/>
    <property type="molecule type" value="Transcribed_RNA"/>
</dbReference>
<name>A0A2P2N156_RHIMU</name>
<protein>
    <submittedName>
        <fullName evidence="1">Uncharacterized protein</fullName>
    </submittedName>
</protein>
<proteinExistence type="predicted"/>
<evidence type="ECO:0000313" key="1">
    <source>
        <dbReference type="EMBL" id="MBX36213.1"/>
    </source>
</evidence>
<dbReference type="AlphaFoldDB" id="A0A2P2N156"/>
<sequence length="242" mass="26485">MLTAKCNGVLPSLSLESNGTHPLFTKSKTSSERPNATATCKAFQPLDFHFESTPWNPTRSVFSRASIFNPASSSKFTIFSGSANSVATRMSDSASLCDNSSSTVFCLLSMFLTESISPQATAWWRRRGPTKATLSLKSCVDPSGRVENHELTDSELVESKELDVTGAVLIRKRSDGERGKVGGRWVWGLRTIWKVAWDRGEISPLGGLTRNFWGEEVLTLKAIGAMAQSDLRHTSALHLQLS</sequence>
<reference evidence="1" key="1">
    <citation type="submission" date="2018-02" db="EMBL/GenBank/DDBJ databases">
        <title>Rhizophora mucronata_Transcriptome.</title>
        <authorList>
            <person name="Meera S.P."/>
            <person name="Sreeshan A."/>
            <person name="Augustine A."/>
        </authorList>
    </citation>
    <scope>NUCLEOTIDE SEQUENCE</scope>
    <source>
        <tissue evidence="1">Leaf</tissue>
    </source>
</reference>